<evidence type="ECO:0000259" key="11">
    <source>
        <dbReference type="Pfam" id="PF21263"/>
    </source>
</evidence>
<keyword evidence="4 7" id="KW-0274">FAD</keyword>
<dbReference type="FunFam" id="1.20.140.10:FF:000019">
    <property type="entry name" value="Acyl-CoA dehydrogenase"/>
    <property type="match status" value="1"/>
</dbReference>
<dbReference type="SUPFAM" id="SSF56645">
    <property type="entry name" value="Acyl-CoA dehydrogenase NM domain-like"/>
    <property type="match status" value="1"/>
</dbReference>
<keyword evidence="5 7" id="KW-0560">Oxidoreductase</keyword>
<dbReference type="InterPro" id="IPR049426">
    <property type="entry name" value="Acyl-CoA-dh-like_C"/>
</dbReference>
<dbReference type="Pfam" id="PF02770">
    <property type="entry name" value="Acyl-CoA_dh_M"/>
    <property type="match status" value="1"/>
</dbReference>
<evidence type="ECO:0000256" key="1">
    <source>
        <dbReference type="ARBA" id="ARBA00001974"/>
    </source>
</evidence>
<name>A0A1G8A9Z9_9BACI</name>
<dbReference type="RefSeq" id="WP_091271258.1">
    <property type="nucleotide sequence ID" value="NZ_FNDK01000002.1"/>
</dbReference>
<dbReference type="PANTHER" id="PTHR43884">
    <property type="entry name" value="ACYL-COA DEHYDROGENASE"/>
    <property type="match status" value="1"/>
</dbReference>
<dbReference type="PANTHER" id="PTHR43884:SF12">
    <property type="entry name" value="ISOVALERYL-COA DEHYDROGENASE, MITOCHONDRIAL-RELATED"/>
    <property type="match status" value="1"/>
</dbReference>
<evidence type="ECO:0000259" key="8">
    <source>
        <dbReference type="Pfam" id="PF00441"/>
    </source>
</evidence>
<keyword evidence="3 7" id="KW-0285">Flavoprotein</keyword>
<dbReference type="SUPFAM" id="SSF47203">
    <property type="entry name" value="Acyl-CoA dehydrogenase C-terminal domain-like"/>
    <property type="match status" value="1"/>
</dbReference>
<evidence type="ECO:0000256" key="4">
    <source>
        <dbReference type="ARBA" id="ARBA00022827"/>
    </source>
</evidence>
<dbReference type="InterPro" id="IPR036250">
    <property type="entry name" value="AcylCo_DH-like_C"/>
</dbReference>
<evidence type="ECO:0000313" key="13">
    <source>
        <dbReference type="Proteomes" id="UP000199163"/>
    </source>
</evidence>
<dbReference type="PROSITE" id="PS00072">
    <property type="entry name" value="ACYL_COA_DH_1"/>
    <property type="match status" value="1"/>
</dbReference>
<comment type="similarity">
    <text evidence="2 7">Belongs to the acyl-CoA dehydrogenase family.</text>
</comment>
<gene>
    <name evidence="12" type="ORF">SAMN05192534_10261</name>
</gene>
<organism evidence="12 13">
    <name type="scientific">Alteribacillus persepolensis</name>
    <dbReference type="NCBI Taxonomy" id="568899"/>
    <lineage>
        <taxon>Bacteria</taxon>
        <taxon>Bacillati</taxon>
        <taxon>Bacillota</taxon>
        <taxon>Bacilli</taxon>
        <taxon>Bacillales</taxon>
        <taxon>Bacillaceae</taxon>
        <taxon>Alteribacillus</taxon>
    </lineage>
</organism>
<evidence type="ECO:0000256" key="3">
    <source>
        <dbReference type="ARBA" id="ARBA00022630"/>
    </source>
</evidence>
<dbReference type="OrthoDB" id="9802447at2"/>
<dbReference type="InterPro" id="IPR013786">
    <property type="entry name" value="AcylCoA_DH/ox_N"/>
</dbReference>
<dbReference type="Gene3D" id="1.10.540.10">
    <property type="entry name" value="Acyl-CoA dehydrogenase/oxidase, N-terminal domain"/>
    <property type="match status" value="1"/>
</dbReference>
<dbReference type="InterPro" id="IPR009100">
    <property type="entry name" value="AcylCoA_DH/oxidase_NM_dom_sf"/>
</dbReference>
<dbReference type="FunFam" id="1.10.540.10:FF:000001">
    <property type="entry name" value="Very long-chain-specific acyl-CoA dehydrogenase, mitochondrial"/>
    <property type="match status" value="1"/>
</dbReference>
<dbReference type="STRING" id="568899.SAMN05192534_10261"/>
<dbReference type="InterPro" id="IPR009075">
    <property type="entry name" value="AcylCo_DH/oxidase_C"/>
</dbReference>
<proteinExistence type="inferred from homology"/>
<keyword evidence="13" id="KW-1185">Reference proteome</keyword>
<feature type="domain" description="Acyl-CoA dehydrogenase-like C-terminal" evidence="11">
    <location>
        <begin position="459"/>
        <end position="517"/>
    </location>
</feature>
<comment type="cofactor">
    <cofactor evidence="1 7">
        <name>FAD</name>
        <dbReference type="ChEBI" id="CHEBI:57692"/>
    </cofactor>
</comment>
<dbReference type="GO" id="GO:0050660">
    <property type="term" value="F:flavin adenine dinucleotide binding"/>
    <property type="evidence" value="ECO:0007669"/>
    <property type="project" value="InterPro"/>
</dbReference>
<dbReference type="Gene3D" id="2.40.110.10">
    <property type="entry name" value="Butyryl-CoA Dehydrogenase, subunit A, domain 2"/>
    <property type="match status" value="1"/>
</dbReference>
<sequence length="564" mass="63078">MEKTTQTFQGNAFYNTVHINDTFTVEDFSEEHELMASTVDSFVEQEVMPVLPEMEKQQFQPSVDLLKKAGELGLLGVDIPEDCGGLALDKISSVIIMEKMAKARSFSVTYGGQVGIGSLPIVLYGTKEQQQKYLPDVMTGEKIGAYALTEPAAGTDAVSIKTTAYLSEDCQYYVINGEKQFITNSRFADFFVLYAKVDGEKFTVFIVERDTEGLTIGAEEQKMGLKGSSTASLILEDVKVPVENVLGDIGKGHRIAFNILNIGRHKISASCVGSAKRALELAVNYVTERKQFQRSLADFPLIKEKIAVMASKLFAAESMVYRTAGELEKGAQFGKEHGIKFHQLLKNYAQECSVNKIFASEMLDYVVDEALQMHGGYGYISEYEIETLYRDARINRIFEGTNEINRVVAASTALQAEEGFPAEREIEGRQSDRLDYEWSLLHLLREITSLIVTYGKEKGVHEDQQMQALLADLIKAVYAVESSLVRVEKQILHNHKNTEQSERLVRIFTLEAVSESAVRVLLEMKQSGENVLLKTTELLDKVKQSDIDVQKEKRDIADNISRNS</sequence>
<dbReference type="FunFam" id="2.40.110.10:FF:000001">
    <property type="entry name" value="Acyl-CoA dehydrogenase, mitochondrial"/>
    <property type="match status" value="1"/>
</dbReference>
<dbReference type="InterPro" id="IPR006089">
    <property type="entry name" value="Acyl-CoA_DH_CS"/>
</dbReference>
<accession>A0A1G8A9Z9</accession>
<feature type="domain" description="Acyl-CoA dehydrogenase/oxidase C-terminal" evidence="8">
    <location>
        <begin position="250"/>
        <end position="410"/>
    </location>
</feature>
<dbReference type="Pfam" id="PF02771">
    <property type="entry name" value="Acyl-CoA_dh_N"/>
    <property type="match status" value="1"/>
</dbReference>
<dbReference type="InterPro" id="IPR037069">
    <property type="entry name" value="AcylCoA_DH/ox_N_sf"/>
</dbReference>
<dbReference type="Proteomes" id="UP000199163">
    <property type="component" value="Unassembled WGS sequence"/>
</dbReference>
<feature type="domain" description="Acyl-CoA oxidase/dehydrogenase middle" evidence="9">
    <location>
        <begin position="145"/>
        <end position="238"/>
    </location>
</feature>
<evidence type="ECO:0000256" key="5">
    <source>
        <dbReference type="ARBA" id="ARBA00023002"/>
    </source>
</evidence>
<evidence type="ECO:0000256" key="7">
    <source>
        <dbReference type="RuleBase" id="RU362125"/>
    </source>
</evidence>
<dbReference type="Gene3D" id="1.20.140.10">
    <property type="entry name" value="Butyryl-CoA Dehydrogenase, subunit A, domain 3"/>
    <property type="match status" value="2"/>
</dbReference>
<dbReference type="GO" id="GO:0003995">
    <property type="term" value="F:acyl-CoA dehydrogenase activity"/>
    <property type="evidence" value="ECO:0007669"/>
    <property type="project" value="InterPro"/>
</dbReference>
<evidence type="ECO:0000259" key="9">
    <source>
        <dbReference type="Pfam" id="PF02770"/>
    </source>
</evidence>
<feature type="domain" description="Acyl-CoA dehydrogenase/oxidase N-terminal" evidence="10">
    <location>
        <begin position="29"/>
        <end position="141"/>
    </location>
</feature>
<dbReference type="InterPro" id="IPR046373">
    <property type="entry name" value="Acyl-CoA_Oxase/DH_mid-dom_sf"/>
</dbReference>
<dbReference type="EMBL" id="FNDK01000002">
    <property type="protein sequence ID" value="SDH17180.1"/>
    <property type="molecule type" value="Genomic_DNA"/>
</dbReference>
<reference evidence="12 13" key="1">
    <citation type="submission" date="2016-10" db="EMBL/GenBank/DDBJ databases">
        <authorList>
            <person name="de Groot N.N."/>
        </authorList>
    </citation>
    <scope>NUCLEOTIDE SEQUENCE [LARGE SCALE GENOMIC DNA]</scope>
    <source>
        <strain evidence="12 13">DSM 21632</strain>
    </source>
</reference>
<dbReference type="InterPro" id="IPR006091">
    <property type="entry name" value="Acyl-CoA_Oxase/DH_mid-dom"/>
</dbReference>
<comment type="catalytic activity">
    <reaction evidence="6">
        <text>a 2,3-saturated acyl-CoA + A = a 2,3-dehydroacyl-CoA + AH2</text>
        <dbReference type="Rhea" id="RHEA:48608"/>
        <dbReference type="ChEBI" id="CHEBI:13193"/>
        <dbReference type="ChEBI" id="CHEBI:17499"/>
        <dbReference type="ChEBI" id="CHEBI:60015"/>
        <dbReference type="ChEBI" id="CHEBI:65111"/>
    </reaction>
</comment>
<evidence type="ECO:0000259" key="10">
    <source>
        <dbReference type="Pfam" id="PF02771"/>
    </source>
</evidence>
<protein>
    <submittedName>
        <fullName evidence="12">Butyryl-CoA dehydrogenase</fullName>
    </submittedName>
</protein>
<dbReference type="Pfam" id="PF00441">
    <property type="entry name" value="Acyl-CoA_dh_1"/>
    <property type="match status" value="1"/>
</dbReference>
<dbReference type="Pfam" id="PF21263">
    <property type="entry name" value="Acyl-CoA-dh_C"/>
    <property type="match status" value="1"/>
</dbReference>
<evidence type="ECO:0000256" key="2">
    <source>
        <dbReference type="ARBA" id="ARBA00009347"/>
    </source>
</evidence>
<evidence type="ECO:0000313" key="12">
    <source>
        <dbReference type="EMBL" id="SDH17180.1"/>
    </source>
</evidence>
<evidence type="ECO:0000256" key="6">
    <source>
        <dbReference type="ARBA" id="ARBA00052546"/>
    </source>
</evidence>
<dbReference type="AlphaFoldDB" id="A0A1G8A9Z9"/>